<keyword evidence="1" id="KW-0175">Coiled coil</keyword>
<feature type="coiled-coil region" evidence="1">
    <location>
        <begin position="94"/>
        <end position="121"/>
    </location>
</feature>
<gene>
    <name evidence="2" type="ORF">M9Y10_001056</name>
</gene>
<organism evidence="2 3">
    <name type="scientific">Tritrichomonas musculus</name>
    <dbReference type="NCBI Taxonomy" id="1915356"/>
    <lineage>
        <taxon>Eukaryota</taxon>
        <taxon>Metamonada</taxon>
        <taxon>Parabasalia</taxon>
        <taxon>Tritrichomonadida</taxon>
        <taxon>Tritrichomonadidae</taxon>
        <taxon>Tritrichomonas</taxon>
    </lineage>
</organism>
<comment type="caution">
    <text evidence="2">The sequence shown here is derived from an EMBL/GenBank/DDBJ whole genome shotgun (WGS) entry which is preliminary data.</text>
</comment>
<evidence type="ECO:0000313" key="2">
    <source>
        <dbReference type="EMBL" id="KAK8898764.1"/>
    </source>
</evidence>
<dbReference type="Proteomes" id="UP001470230">
    <property type="component" value="Unassembled WGS sequence"/>
</dbReference>
<feature type="coiled-coil region" evidence="1">
    <location>
        <begin position="5"/>
        <end position="32"/>
    </location>
</feature>
<dbReference type="EMBL" id="JAPFFF010000001">
    <property type="protein sequence ID" value="KAK8898764.1"/>
    <property type="molecule type" value="Genomic_DNA"/>
</dbReference>
<accession>A0ABR2L5Y2</accession>
<protein>
    <submittedName>
        <fullName evidence="2">Uncharacterized protein</fullName>
    </submittedName>
</protein>
<proteinExistence type="predicted"/>
<evidence type="ECO:0000256" key="1">
    <source>
        <dbReference type="SAM" id="Coils"/>
    </source>
</evidence>
<reference evidence="2 3" key="1">
    <citation type="submission" date="2024-04" db="EMBL/GenBank/DDBJ databases">
        <title>Tritrichomonas musculus Genome.</title>
        <authorList>
            <person name="Alves-Ferreira E."/>
            <person name="Grigg M."/>
            <person name="Lorenzi H."/>
            <person name="Galac M."/>
        </authorList>
    </citation>
    <scope>NUCLEOTIDE SEQUENCE [LARGE SCALE GENOMIC DNA]</scope>
    <source>
        <strain evidence="2 3">EAF2021</strain>
    </source>
</reference>
<name>A0ABR2L5Y2_9EUKA</name>
<evidence type="ECO:0000313" key="3">
    <source>
        <dbReference type="Proteomes" id="UP001470230"/>
    </source>
</evidence>
<keyword evidence="3" id="KW-1185">Reference proteome</keyword>
<sequence>MSQSETEAEGDISEIKEKLRQMRAENRLVATENRKLIAQIQQIDLDTEILKKNAIDQSNQLSIALHKTIKQIENEVSQRVSARKERKVQILTGIRQKTEENKILSAQVKALENEILRIRQIQETYSSNIVKRKLKQTRKVLPPNA</sequence>